<evidence type="ECO:0000256" key="1">
    <source>
        <dbReference type="SAM" id="MobiDB-lite"/>
    </source>
</evidence>
<evidence type="ECO:0000313" key="2">
    <source>
        <dbReference type="EMBL" id="GGH89372.1"/>
    </source>
</evidence>
<dbReference type="Pfam" id="PF07617">
    <property type="entry name" value="DUF1579"/>
    <property type="match status" value="1"/>
</dbReference>
<keyword evidence="3" id="KW-1185">Reference proteome</keyword>
<feature type="region of interest" description="Disordered" evidence="1">
    <location>
        <begin position="139"/>
        <end position="158"/>
    </location>
</feature>
<evidence type="ECO:0008006" key="4">
    <source>
        <dbReference type="Google" id="ProtNLM"/>
    </source>
</evidence>
<evidence type="ECO:0000313" key="3">
    <source>
        <dbReference type="Proteomes" id="UP000643279"/>
    </source>
</evidence>
<dbReference type="InterPro" id="IPR011473">
    <property type="entry name" value="DUF1579"/>
</dbReference>
<organism evidence="2 3">
    <name type="scientific">Arthrobacter liuii</name>
    <dbReference type="NCBI Taxonomy" id="1476996"/>
    <lineage>
        <taxon>Bacteria</taxon>
        <taxon>Bacillati</taxon>
        <taxon>Actinomycetota</taxon>
        <taxon>Actinomycetes</taxon>
        <taxon>Micrococcales</taxon>
        <taxon>Micrococcaceae</taxon>
        <taxon>Arthrobacter</taxon>
    </lineage>
</organism>
<gene>
    <name evidence="2" type="ORF">GCM10007170_00620</name>
</gene>
<protein>
    <recommendedName>
        <fullName evidence="4">DUF1579 domain-containing protein</fullName>
    </recommendedName>
</protein>
<name>A0ABQ2AB67_9MICC</name>
<reference evidence="3" key="1">
    <citation type="journal article" date="2019" name="Int. J. Syst. Evol. Microbiol.">
        <title>The Global Catalogue of Microorganisms (GCM) 10K type strain sequencing project: providing services to taxonomists for standard genome sequencing and annotation.</title>
        <authorList>
            <consortium name="The Broad Institute Genomics Platform"/>
            <consortium name="The Broad Institute Genome Sequencing Center for Infectious Disease"/>
            <person name="Wu L."/>
            <person name="Ma J."/>
        </authorList>
    </citation>
    <scope>NUCLEOTIDE SEQUENCE [LARGE SCALE GENOMIC DNA]</scope>
    <source>
        <strain evidence="3">CGMCC 1.12778</strain>
    </source>
</reference>
<sequence>MTVQEPGLEHGHPALSALLGHWRGQTHVAAGPWGPERRVDAEVSYSQVANGLGVVQSYRHVEPDGSHFEGHGIFTVDPVRDDVLWYYVDSTGVPPGTAARCTWRDGILRVERHSAAGWTHHSIRVEDDALTHVTELRSGAKADGGHAPGSGQDGKGPAYQPFMRSVFHRSLPAYAGVPGKV</sequence>
<dbReference type="RefSeq" id="WP_308419961.1">
    <property type="nucleotide sequence ID" value="NZ_BMFW01000001.1"/>
</dbReference>
<accession>A0ABQ2AB67</accession>
<comment type="caution">
    <text evidence="2">The sequence shown here is derived from an EMBL/GenBank/DDBJ whole genome shotgun (WGS) entry which is preliminary data.</text>
</comment>
<proteinExistence type="predicted"/>
<dbReference type="Proteomes" id="UP000643279">
    <property type="component" value="Unassembled WGS sequence"/>
</dbReference>
<dbReference type="EMBL" id="BMFW01000001">
    <property type="protein sequence ID" value="GGH89372.1"/>
    <property type="molecule type" value="Genomic_DNA"/>
</dbReference>